<protein>
    <recommendedName>
        <fullName evidence="5">F-box domain-containing protein</fullName>
    </recommendedName>
</protein>
<feature type="region of interest" description="Disordered" evidence="4">
    <location>
        <begin position="640"/>
        <end position="696"/>
    </location>
</feature>
<dbReference type="GO" id="GO:0048188">
    <property type="term" value="C:Set1C/COMPASS complex"/>
    <property type="evidence" value="ECO:0007669"/>
    <property type="project" value="TreeGrafter"/>
</dbReference>
<evidence type="ECO:0000256" key="2">
    <source>
        <dbReference type="ARBA" id="ARBA00022737"/>
    </source>
</evidence>
<organism evidence="6 7">
    <name type="scientific">Filobasidium floriforme</name>
    <dbReference type="NCBI Taxonomy" id="5210"/>
    <lineage>
        <taxon>Eukaryota</taxon>
        <taxon>Fungi</taxon>
        <taxon>Dikarya</taxon>
        <taxon>Basidiomycota</taxon>
        <taxon>Agaricomycotina</taxon>
        <taxon>Tremellomycetes</taxon>
        <taxon>Filobasidiales</taxon>
        <taxon>Filobasidiaceae</taxon>
        <taxon>Filobasidium</taxon>
    </lineage>
</organism>
<feature type="domain" description="F-box" evidence="5">
    <location>
        <begin position="353"/>
        <end position="400"/>
    </location>
</feature>
<feature type="repeat" description="WD" evidence="3">
    <location>
        <begin position="973"/>
        <end position="1012"/>
    </location>
</feature>
<name>A0A8K0JGU0_9TREE</name>
<dbReference type="Pfam" id="PF12937">
    <property type="entry name" value="F-box-like"/>
    <property type="match status" value="1"/>
</dbReference>
<dbReference type="SUPFAM" id="SSF81383">
    <property type="entry name" value="F-box domain"/>
    <property type="match status" value="1"/>
</dbReference>
<reference evidence="6" key="1">
    <citation type="submission" date="2020-04" db="EMBL/GenBank/DDBJ databases">
        <title>Analysis of mating type loci in Filobasidium floriforme.</title>
        <authorList>
            <person name="Nowrousian M."/>
        </authorList>
    </citation>
    <scope>NUCLEOTIDE SEQUENCE</scope>
    <source>
        <strain evidence="6">CBS 6242</strain>
    </source>
</reference>
<dbReference type="Pfam" id="PF00400">
    <property type="entry name" value="WD40"/>
    <property type="match status" value="6"/>
</dbReference>
<feature type="repeat" description="WD" evidence="3">
    <location>
        <begin position="1053"/>
        <end position="1092"/>
    </location>
</feature>
<dbReference type="PROSITE" id="PS50082">
    <property type="entry name" value="WD_REPEATS_2"/>
    <property type="match status" value="6"/>
</dbReference>
<feature type="region of interest" description="Disordered" evidence="4">
    <location>
        <begin position="791"/>
        <end position="887"/>
    </location>
</feature>
<comment type="caution">
    <text evidence="6">The sequence shown here is derived from an EMBL/GenBank/DDBJ whole genome shotgun (WGS) entry which is preliminary data.</text>
</comment>
<dbReference type="PROSITE" id="PS50181">
    <property type="entry name" value="FBOX"/>
    <property type="match status" value="1"/>
</dbReference>
<dbReference type="PROSITE" id="PS50294">
    <property type="entry name" value="WD_REPEATS_REGION"/>
    <property type="match status" value="4"/>
</dbReference>
<feature type="compositionally biased region" description="Low complexity" evidence="4">
    <location>
        <begin position="102"/>
        <end position="123"/>
    </location>
</feature>
<dbReference type="GO" id="GO:0042393">
    <property type="term" value="F:histone binding"/>
    <property type="evidence" value="ECO:0007669"/>
    <property type="project" value="TreeGrafter"/>
</dbReference>
<dbReference type="PANTHER" id="PTHR22847:SF732">
    <property type="entry name" value="F-BOX DOMAIN-CONTAINING PROTEIN"/>
    <property type="match status" value="1"/>
</dbReference>
<feature type="region of interest" description="Disordered" evidence="4">
    <location>
        <begin position="89"/>
        <end position="306"/>
    </location>
</feature>
<evidence type="ECO:0000259" key="5">
    <source>
        <dbReference type="PROSITE" id="PS50181"/>
    </source>
</evidence>
<feature type="repeat" description="WD" evidence="3">
    <location>
        <begin position="1093"/>
        <end position="1132"/>
    </location>
</feature>
<dbReference type="InterPro" id="IPR001810">
    <property type="entry name" value="F-box_dom"/>
</dbReference>
<dbReference type="InterPro" id="IPR015943">
    <property type="entry name" value="WD40/YVTN_repeat-like_dom_sf"/>
</dbReference>
<feature type="compositionally biased region" description="Polar residues" evidence="4">
    <location>
        <begin position="171"/>
        <end position="190"/>
    </location>
</feature>
<feature type="region of interest" description="Disordered" evidence="4">
    <location>
        <begin position="1"/>
        <end position="75"/>
    </location>
</feature>
<dbReference type="AlphaFoldDB" id="A0A8K0JGU0"/>
<feature type="compositionally biased region" description="Low complexity" evidence="4">
    <location>
        <begin position="656"/>
        <end position="673"/>
    </location>
</feature>
<dbReference type="PANTHER" id="PTHR22847">
    <property type="entry name" value="WD40 REPEAT PROTEIN"/>
    <property type="match status" value="1"/>
</dbReference>
<feature type="compositionally biased region" description="Low complexity" evidence="4">
    <location>
        <begin position="158"/>
        <end position="170"/>
    </location>
</feature>
<dbReference type="InterPro" id="IPR036047">
    <property type="entry name" value="F-box-like_dom_sf"/>
</dbReference>
<accession>A0A8K0JGU0</accession>
<dbReference type="InterPro" id="IPR036322">
    <property type="entry name" value="WD40_repeat_dom_sf"/>
</dbReference>
<feature type="compositionally biased region" description="Polar residues" evidence="4">
    <location>
        <begin position="555"/>
        <end position="569"/>
    </location>
</feature>
<dbReference type="SUPFAM" id="SSF50978">
    <property type="entry name" value="WD40 repeat-like"/>
    <property type="match status" value="1"/>
</dbReference>
<dbReference type="EMBL" id="JABELV010000184">
    <property type="protein sequence ID" value="KAG7528416.1"/>
    <property type="molecule type" value="Genomic_DNA"/>
</dbReference>
<dbReference type="SMART" id="SM00256">
    <property type="entry name" value="FBOX"/>
    <property type="match status" value="1"/>
</dbReference>
<dbReference type="PRINTS" id="PR00320">
    <property type="entry name" value="GPROTEINBRPT"/>
</dbReference>
<gene>
    <name evidence="6" type="ORF">FFLO_06162</name>
</gene>
<dbReference type="InterPro" id="IPR020472">
    <property type="entry name" value="WD40_PAC1"/>
</dbReference>
<feature type="compositionally biased region" description="Low complexity" evidence="4">
    <location>
        <begin position="209"/>
        <end position="234"/>
    </location>
</feature>
<feature type="compositionally biased region" description="Acidic residues" evidence="4">
    <location>
        <begin position="64"/>
        <end position="73"/>
    </location>
</feature>
<proteinExistence type="predicted"/>
<feature type="compositionally biased region" description="Polar residues" evidence="4">
    <location>
        <begin position="837"/>
        <end position="852"/>
    </location>
</feature>
<keyword evidence="7" id="KW-1185">Reference proteome</keyword>
<feature type="compositionally biased region" description="Polar residues" evidence="4">
    <location>
        <begin position="514"/>
        <end position="548"/>
    </location>
</feature>
<feature type="compositionally biased region" description="Low complexity" evidence="4">
    <location>
        <begin position="853"/>
        <end position="865"/>
    </location>
</feature>
<feature type="repeat" description="WD" evidence="3">
    <location>
        <begin position="901"/>
        <end position="930"/>
    </location>
</feature>
<dbReference type="InterPro" id="IPR019775">
    <property type="entry name" value="WD40_repeat_CS"/>
</dbReference>
<evidence type="ECO:0000313" key="6">
    <source>
        <dbReference type="EMBL" id="KAG7528416.1"/>
    </source>
</evidence>
<dbReference type="SMART" id="SM00320">
    <property type="entry name" value="WD40"/>
    <property type="match status" value="6"/>
</dbReference>
<sequence>MNINYMQRDSSPTPSGHNSSSNSKSSVPNSFGSNSVPWKVPERRSTGSGAGSSSLRQTRRNEDMMDIDGDEDYKDGILGDGHGGLDMCTSMGTVKGKGKGRSSTARMSSQTQSQSQMGLSQTTITPSASRTRSSQAQTHHRGPSRTHIPPVPVQNNDPAAGRAAVPLPAATGTTFNTTINPNGTVTLTRSTSERQREQGYSQGRPFKQPSSPTSSSSTNSMHMTMTSHAHANMAKGPLTPTSDKSFDHEGGGSGTGPGLDLKTLMSPPTPAPSPTPGRNGWWGTVARDGNEGGVSGGNSGQREDGAFDPSQLLVAFPSLPPPTRLRILEDLLPLLTRNELLMLNVNIGPRLKKDFLKELPVELGLHVLSFIDDPMTLARASLVSKHWYRLLQDEKTWKIMCERVRFQSAQVLPAIPVLVPTRNVPNAAIVASDRSGSGPAVAAIPGSVNTLPPRFGVSTPSQYYATRVTRNTGIPHVGDHEDQDDNEDGEQEEQEQHSTASHAHTGLDYGQATGHASHTSYGYQNTSNQVLGSSSTSRRSNRLISGQEQAMPGAYQTSSTPSTFASNSYDPAAYTGRTNGQLPPMPSIVSPSAVTGSSLQVQQFHLGLGLNQAERRNAPSSNTASPFDSLSYSNRPLSIEQRESDHGDSGAGYEPGGMVASSSSQSGLGRSASVPEPILMQNKRIPSYGTKKPEEIDTDAPGFSYKNHFKKAYLTESNWLRGGRLLSTHTSTDEGVVTTLAMNSKHIIIGMANTKIHLFEAETGQFLRTFSGHELGVWALYLVSSGSPPNDGVNGDEVDMDGDNNFNMGSYRSDLEPAGRGKARKRSRADTRRASLGENSFRGSQSSHTRNGSTSQSSRSTHRTQPGSYDPSGPFGPRYPGVQISGNKWPTSDVSNAAYGWGQKQQFVISGGCDREVKVWDLDTGECLHTLRGHTSTIRCLKVLDGRPVAVTGARDASIRVWDIERGVSLHHLAGHSHSVRCIEIAGHYCVSGSYDCTARLWNLETGECLHVLRGHYHQIYSVAFDGEKVATGSLDSTVRIWSAVTGECVALLQGHTSLVGQLQLSGDILVTGGSDGRVIIFDLSTYTCLQRICAHDNSVTSLQFDDRFILTGGNDGRVKLWDIKTGNFIRELSKPSEAVWRVNFKNDKCAVLCKRAGKTVLELLSFVPEDSSI</sequence>
<feature type="region of interest" description="Disordered" evidence="4">
    <location>
        <begin position="470"/>
        <end position="594"/>
    </location>
</feature>
<dbReference type="CDD" id="cd00200">
    <property type="entry name" value="WD40"/>
    <property type="match status" value="1"/>
</dbReference>
<feature type="repeat" description="WD" evidence="3">
    <location>
        <begin position="931"/>
        <end position="972"/>
    </location>
</feature>
<feature type="compositionally biased region" description="Acidic residues" evidence="4">
    <location>
        <begin position="481"/>
        <end position="493"/>
    </location>
</feature>
<dbReference type="SUPFAM" id="SSF50998">
    <property type="entry name" value="Quinoprotein alcohol dehydrogenase-like"/>
    <property type="match status" value="1"/>
</dbReference>
<feature type="compositionally biased region" description="Low complexity" evidence="4">
    <location>
        <begin position="10"/>
        <end position="37"/>
    </location>
</feature>
<dbReference type="InterPro" id="IPR011047">
    <property type="entry name" value="Quinoprotein_ADH-like_sf"/>
</dbReference>
<evidence type="ECO:0000256" key="1">
    <source>
        <dbReference type="ARBA" id="ARBA00022574"/>
    </source>
</evidence>
<keyword evidence="1 3" id="KW-0853">WD repeat</keyword>
<feature type="repeat" description="WD" evidence="3">
    <location>
        <begin position="1013"/>
        <end position="1052"/>
    </location>
</feature>
<dbReference type="PROSITE" id="PS00678">
    <property type="entry name" value="WD_REPEATS_1"/>
    <property type="match status" value="4"/>
</dbReference>
<feature type="compositionally biased region" description="Polar residues" evidence="4">
    <location>
        <begin position="124"/>
        <end position="137"/>
    </location>
</feature>
<evidence type="ECO:0000256" key="3">
    <source>
        <dbReference type="PROSITE-ProRule" id="PRU00221"/>
    </source>
</evidence>
<keyword evidence="2" id="KW-0677">Repeat</keyword>
<evidence type="ECO:0000313" key="7">
    <source>
        <dbReference type="Proteomes" id="UP000812966"/>
    </source>
</evidence>
<dbReference type="Proteomes" id="UP000812966">
    <property type="component" value="Unassembled WGS sequence"/>
</dbReference>
<dbReference type="InterPro" id="IPR001680">
    <property type="entry name" value="WD40_rpt"/>
</dbReference>
<dbReference type="Gene3D" id="2.130.10.10">
    <property type="entry name" value="YVTN repeat-like/Quinoprotein amine dehydrogenase"/>
    <property type="match status" value="2"/>
</dbReference>
<dbReference type="Gene3D" id="1.20.1280.50">
    <property type="match status" value="1"/>
</dbReference>
<evidence type="ECO:0000256" key="4">
    <source>
        <dbReference type="SAM" id="MobiDB-lite"/>
    </source>
</evidence>